<feature type="compositionally biased region" description="Basic residues" evidence="3">
    <location>
        <begin position="1"/>
        <end position="13"/>
    </location>
</feature>
<reference evidence="5" key="1">
    <citation type="submission" date="2021-10" db="EMBL/GenBank/DDBJ databases">
        <title>Tropical sea cucumber genome reveals ecological adaptation and Cuvierian tubules defense mechanism.</title>
        <authorList>
            <person name="Chen T."/>
        </authorList>
    </citation>
    <scope>NUCLEOTIDE SEQUENCE</scope>
    <source>
        <strain evidence="5">Nanhai2018</strain>
        <tissue evidence="5">Muscle</tissue>
    </source>
</reference>
<gene>
    <name evidence="5" type="ORF">HOLleu_12769</name>
</gene>
<dbReference type="InterPro" id="IPR000225">
    <property type="entry name" value="Armadillo"/>
</dbReference>
<keyword evidence="6" id="KW-1185">Reference proteome</keyword>
<dbReference type="SUPFAM" id="SSF48371">
    <property type="entry name" value="ARM repeat"/>
    <property type="match status" value="1"/>
</dbReference>
<evidence type="ECO:0000259" key="4">
    <source>
        <dbReference type="Pfam" id="PF25567"/>
    </source>
</evidence>
<dbReference type="GO" id="GO:0042273">
    <property type="term" value="P:ribosomal large subunit biogenesis"/>
    <property type="evidence" value="ECO:0007669"/>
    <property type="project" value="TreeGrafter"/>
</dbReference>
<dbReference type="InterPro" id="IPR052616">
    <property type="entry name" value="SYO1-like"/>
</dbReference>
<dbReference type="Pfam" id="PF25567">
    <property type="entry name" value="TPR_SYO1"/>
    <property type="match status" value="1"/>
</dbReference>
<dbReference type="PROSITE" id="PS50176">
    <property type="entry name" value="ARM_REPEAT"/>
    <property type="match status" value="1"/>
</dbReference>
<dbReference type="InterPro" id="IPR016024">
    <property type="entry name" value="ARM-type_fold"/>
</dbReference>
<dbReference type="GO" id="GO:0051082">
    <property type="term" value="F:unfolded protein binding"/>
    <property type="evidence" value="ECO:0007669"/>
    <property type="project" value="TreeGrafter"/>
</dbReference>
<dbReference type="EMBL" id="JAIZAY010000005">
    <property type="protein sequence ID" value="KAJ8041848.1"/>
    <property type="molecule type" value="Genomic_DNA"/>
</dbReference>
<dbReference type="OrthoDB" id="288703at2759"/>
<evidence type="ECO:0000256" key="3">
    <source>
        <dbReference type="SAM" id="MobiDB-lite"/>
    </source>
</evidence>
<dbReference type="AlphaFoldDB" id="A0A9Q1HE39"/>
<proteinExistence type="inferred from homology"/>
<accession>A0A9Q1HE39</accession>
<comment type="similarity">
    <text evidence="1">Belongs to the nuclear import and ribosome assembly adapter family.</text>
</comment>
<evidence type="ECO:0000313" key="6">
    <source>
        <dbReference type="Proteomes" id="UP001152320"/>
    </source>
</evidence>
<name>A0A9Q1HE39_HOLLE</name>
<dbReference type="InterPro" id="IPR057990">
    <property type="entry name" value="TPR_SYO1"/>
</dbReference>
<evidence type="ECO:0000256" key="1">
    <source>
        <dbReference type="ARBA" id="ARBA00049983"/>
    </source>
</evidence>
<dbReference type="Proteomes" id="UP001152320">
    <property type="component" value="Chromosome 5"/>
</dbReference>
<comment type="caution">
    <text evidence="5">The sequence shown here is derived from an EMBL/GenBank/DDBJ whole genome shotgun (WGS) entry which is preliminary data.</text>
</comment>
<feature type="repeat" description="ARM" evidence="2">
    <location>
        <begin position="81"/>
        <end position="109"/>
    </location>
</feature>
<sequence length="656" mass="71815">MGKAKKKKFRPPKQRPTGLPSVKETTENDENFGAPNAVDNQTVVLLERLQSTSADERECTCTTIANVIEDKKSLMTLQMNGLVRSMAPLLLDDSPSVREAAAGALRNMSIHGQEVCEKMIEDDVMTPVVDFLQKHAGNILTSQHENVKKDWKEKHNPQLNTLLQIVHLLLNLCETNNTAVNIINKHSVVSLLLDCIRSHQVSLDIAVTSAQCLQTVTEDNKEAVQLCSTAESKAVLEVALLNHGNCMQHKLLQVHTAGTLYNMKDSLSASSQNQTLDAVVKVVSDVLSVDSSETIKGVIPQLQNQGNLEDGDRMANTEGSSGEQLKQLSTTLEENIKESMAILTAQQVALEIISNMCCPEDDSLEELESSSSSSSDDLVEDRMSFEDSPLMSPLCLSAEVHGLLIRHNLPTKVLEKTSYPEKSLLQSLLRHKEGKPLFRGLLRVQSRSLFCLHNIISAVDVDSLGGTEALTLVCGTLMALVMRDPPPKGEELIESLTSAVRSVLQKMAQEKVSPKDLSESHLVRLNSFVQSSTSDSIKVNTVGILGSVGNLLATQQGSEQVLLAVGERLVEVATKDPSLWVVAEALDAIFDTFGDGQMADVVAERIELVPKLKTIAPKLKSKLRQSKTTLGQHLPIVMNARTNLLRFIKYKEEQST</sequence>
<dbReference type="PANTHER" id="PTHR13347:SF1">
    <property type="entry name" value="HEAT REPEAT-CONTAINING PROTEIN 3"/>
    <property type="match status" value="1"/>
</dbReference>
<dbReference type="GO" id="GO:0006606">
    <property type="term" value="P:protein import into nucleus"/>
    <property type="evidence" value="ECO:0007669"/>
    <property type="project" value="TreeGrafter"/>
</dbReference>
<protein>
    <submittedName>
        <fullName evidence="5">HEAT repeat-containing protein 3</fullName>
    </submittedName>
</protein>
<dbReference type="InterPro" id="IPR011989">
    <property type="entry name" value="ARM-like"/>
</dbReference>
<evidence type="ECO:0000256" key="2">
    <source>
        <dbReference type="PROSITE-ProRule" id="PRU00259"/>
    </source>
</evidence>
<organism evidence="5 6">
    <name type="scientific">Holothuria leucospilota</name>
    <name type="common">Black long sea cucumber</name>
    <name type="synonym">Mertensiothuria leucospilota</name>
    <dbReference type="NCBI Taxonomy" id="206669"/>
    <lineage>
        <taxon>Eukaryota</taxon>
        <taxon>Metazoa</taxon>
        <taxon>Echinodermata</taxon>
        <taxon>Eleutherozoa</taxon>
        <taxon>Echinozoa</taxon>
        <taxon>Holothuroidea</taxon>
        <taxon>Aspidochirotacea</taxon>
        <taxon>Aspidochirotida</taxon>
        <taxon>Holothuriidae</taxon>
        <taxon>Holothuria</taxon>
    </lineage>
</organism>
<dbReference type="PANTHER" id="PTHR13347">
    <property type="entry name" value="HEAT REPEAT-CONTAINING PROTEIN 3"/>
    <property type="match status" value="1"/>
</dbReference>
<dbReference type="Gene3D" id="1.25.10.10">
    <property type="entry name" value="Leucine-rich Repeat Variant"/>
    <property type="match status" value="1"/>
</dbReference>
<feature type="region of interest" description="Disordered" evidence="3">
    <location>
        <begin position="1"/>
        <end position="36"/>
    </location>
</feature>
<evidence type="ECO:0000313" key="5">
    <source>
        <dbReference type="EMBL" id="KAJ8041848.1"/>
    </source>
</evidence>
<feature type="domain" description="SYO1-like TPR repeats" evidence="4">
    <location>
        <begin position="398"/>
        <end position="654"/>
    </location>
</feature>